<comment type="caution">
    <text evidence="1">The sequence shown here is derived from an EMBL/GenBank/DDBJ whole genome shotgun (WGS) entry which is preliminary data.</text>
</comment>
<protein>
    <submittedName>
        <fullName evidence="1">Uncharacterized protein</fullName>
    </submittedName>
</protein>
<proteinExistence type="predicted"/>
<accession>A0A2P6MMW2</accession>
<dbReference type="AlphaFoldDB" id="A0A2P6MMW2"/>
<reference evidence="1 2" key="1">
    <citation type="journal article" date="2018" name="Genome Biol. Evol.">
        <title>Multiple Roots of Fruiting Body Formation in Amoebozoa.</title>
        <authorList>
            <person name="Hillmann F."/>
            <person name="Forbes G."/>
            <person name="Novohradska S."/>
            <person name="Ferling I."/>
            <person name="Riege K."/>
            <person name="Groth M."/>
            <person name="Westermann M."/>
            <person name="Marz M."/>
            <person name="Spaller T."/>
            <person name="Winckler T."/>
            <person name="Schaap P."/>
            <person name="Glockner G."/>
        </authorList>
    </citation>
    <scope>NUCLEOTIDE SEQUENCE [LARGE SCALE GENOMIC DNA]</scope>
    <source>
        <strain evidence="1 2">Jena</strain>
    </source>
</reference>
<evidence type="ECO:0000313" key="1">
    <source>
        <dbReference type="EMBL" id="PRP73026.1"/>
    </source>
</evidence>
<dbReference type="EMBL" id="MDYQ01000701">
    <property type="protein sequence ID" value="PRP73026.1"/>
    <property type="molecule type" value="Genomic_DNA"/>
</dbReference>
<name>A0A2P6MMW2_9EUKA</name>
<gene>
    <name evidence="1" type="ORF">PROFUN_16931</name>
</gene>
<organism evidence="1 2">
    <name type="scientific">Planoprotostelium fungivorum</name>
    <dbReference type="NCBI Taxonomy" id="1890364"/>
    <lineage>
        <taxon>Eukaryota</taxon>
        <taxon>Amoebozoa</taxon>
        <taxon>Evosea</taxon>
        <taxon>Variosea</taxon>
        <taxon>Cavosteliida</taxon>
        <taxon>Cavosteliaceae</taxon>
        <taxon>Planoprotostelium</taxon>
    </lineage>
</organism>
<dbReference type="InParanoid" id="A0A2P6MMW2"/>
<sequence length="238" mass="26789">MVQIQGTESGGGFCRLQRTQGMLQMKIEIICERTAYIYTTVYGTRVDFVARSCQDHSREKEGSPQPLWPKWPALLSKDLQRQSRLKTVSETVSVSTSRRNRDRGVSCPVLSLTKPQDETKTRQTSLVSDRLETVSVLFFLFLGDTGNEPFARPRTKSREGGKDEKNLRLVNKSDLSLSPFDFITHNCHPCPKRVVPAKITPSRMAVDITSAVTSQTWLGYHRKAIVSSSKTLSLIEPI</sequence>
<keyword evidence="2" id="KW-1185">Reference proteome</keyword>
<dbReference type="Proteomes" id="UP000241769">
    <property type="component" value="Unassembled WGS sequence"/>
</dbReference>
<evidence type="ECO:0000313" key="2">
    <source>
        <dbReference type="Proteomes" id="UP000241769"/>
    </source>
</evidence>